<protein>
    <recommendedName>
        <fullName evidence="4">C6H2-type domain-containing protein</fullName>
    </recommendedName>
</protein>
<feature type="region of interest" description="Disordered" evidence="2">
    <location>
        <begin position="424"/>
        <end position="453"/>
    </location>
</feature>
<evidence type="ECO:0000313" key="6">
    <source>
        <dbReference type="EMBL" id="SBS97484.1"/>
    </source>
</evidence>
<reference evidence="7 8" key="2">
    <citation type="submission" date="2016-05" db="EMBL/GenBank/DDBJ databases">
        <authorList>
            <person name="Naeem Raeece"/>
        </authorList>
    </citation>
    <scope>NUCLEOTIDE SEQUENCE [LARGE SCALE GENOMIC DNA]</scope>
</reference>
<dbReference type="EMBL" id="FLQV01000710">
    <property type="protein sequence ID" value="SBS97484.1"/>
    <property type="molecule type" value="Genomic_DNA"/>
</dbReference>
<evidence type="ECO:0000256" key="1">
    <source>
        <dbReference type="PROSITE-ProRule" id="PRU01357"/>
    </source>
</evidence>
<accession>A0A1A8X1C3</accession>
<dbReference type="EMBL" id="FLQU01000556">
    <property type="protein sequence ID" value="SBS87269.1"/>
    <property type="molecule type" value="Genomic_DNA"/>
</dbReference>
<feature type="transmembrane region" description="Helical" evidence="3">
    <location>
        <begin position="304"/>
        <end position="329"/>
    </location>
</feature>
<evidence type="ECO:0000256" key="3">
    <source>
        <dbReference type="SAM" id="Phobius"/>
    </source>
</evidence>
<dbReference type="Proteomes" id="UP000078546">
    <property type="component" value="Unassembled WGS sequence"/>
</dbReference>
<proteinExistence type="inferred from homology"/>
<evidence type="ECO:0000259" key="4">
    <source>
        <dbReference type="PROSITE" id="PS52013"/>
    </source>
</evidence>
<evidence type="ECO:0000313" key="8">
    <source>
        <dbReference type="Proteomes" id="UP000078560"/>
    </source>
</evidence>
<feature type="compositionally biased region" description="Basic and acidic residues" evidence="2">
    <location>
        <begin position="635"/>
        <end position="648"/>
    </location>
</feature>
<dbReference type="InterPro" id="IPR031615">
    <property type="entry name" value="Zfn-C6H2"/>
</dbReference>
<evidence type="ECO:0000313" key="7">
    <source>
        <dbReference type="Proteomes" id="UP000078546"/>
    </source>
</evidence>
<feature type="region of interest" description="Disordered" evidence="2">
    <location>
        <begin position="499"/>
        <end position="533"/>
    </location>
</feature>
<dbReference type="Proteomes" id="UP000078560">
    <property type="component" value="Unassembled WGS sequence"/>
</dbReference>
<feature type="region of interest" description="Disordered" evidence="2">
    <location>
        <begin position="624"/>
        <end position="661"/>
    </location>
</feature>
<feature type="domain" description="C6H2-type" evidence="4">
    <location>
        <begin position="1"/>
        <end position="53"/>
    </location>
</feature>
<gene>
    <name evidence="6" type="ORF">POVCU1_038590</name>
    <name evidence="5" type="ORF">POVCU2_0041780</name>
</gene>
<feature type="compositionally biased region" description="Low complexity" evidence="2">
    <location>
        <begin position="430"/>
        <end position="444"/>
    </location>
</feature>
<reference evidence="6" key="1">
    <citation type="submission" date="2016-05" db="EMBL/GenBank/DDBJ databases">
        <authorList>
            <person name="Lavstsen T."/>
            <person name="Jespersen J.S."/>
        </authorList>
    </citation>
    <scope>NUCLEOTIDE SEQUENCE [LARGE SCALE GENOMIC DNA]</scope>
</reference>
<sequence>MTVCSGCGVVTEVTICCPICLRHNKEVFYCSQECFEKNYTEHKKIHYFMKIISSEEMHSKMYEESADMDNKNLPVIILEDNNGNPENGDEAGCAVDTHRNPNDCKESSDTIRGYTPGGTVDETNGRIYRIASGGGDQPGDELMTILQGRESNWKGVQNCAHSCAHSSVDGGITLHNDGGNYRSNACSNMEFGKNGKNGTFENFHRKKNYHKYKNGRSDYSLDDANEDKSKDNSYKGTLKKSKLSSYVSTITSYVFSSKYNMILPYYQDMPVTYDKIGSKNVKIKNKISDKKMMELKKQLKRKKFFQLTILLIIISAIVILATCIFSYILETSQKNIQINSENVLNRKHTNRNLDIVELKSYINVIEELRKEIYEMKEVLYMHNIHINKNFHLNNTYDIFNNFYKMKPNPASTFNKKTADKSGTLTSHSFYHNSSNTSSENYSNNEHGEDGKEPGFNHIALTQHHYDVNYIHGLNNLYDDMGRNKDELIVQEGREDKLSQIRSVSRKISGKEEEDTQNESNSEGIQKMDTPGISPTNVEGIENMLHEKMGEQNGNIFSKENQFVKENMNNVIKNHNGSNEYEQAKISNVIVNEEKMVNPQNAILDNGKEIADTNSAQNENLIYNHDVKEKYKRHSKVDDSDGTDVERKSATNKMNKKKQNTI</sequence>
<keyword evidence="3" id="KW-1133">Transmembrane helix</keyword>
<dbReference type="Pfam" id="PF15801">
    <property type="entry name" value="zf-C6H2"/>
    <property type="match status" value="1"/>
</dbReference>
<dbReference type="VEuPathDB" id="PlasmoDB:PocGH01_13027500"/>
<name>A0A1A8X1C3_PLAOA</name>
<evidence type="ECO:0000256" key="2">
    <source>
        <dbReference type="SAM" id="MobiDB-lite"/>
    </source>
</evidence>
<keyword evidence="3" id="KW-0812">Transmembrane</keyword>
<keyword evidence="3" id="KW-0472">Membrane</keyword>
<keyword evidence="1" id="KW-0863">Zinc-finger</keyword>
<feature type="region of interest" description="Disordered" evidence="2">
    <location>
        <begin position="214"/>
        <end position="236"/>
    </location>
</feature>
<dbReference type="PROSITE" id="PS52013">
    <property type="entry name" value="ZF_C6H2"/>
    <property type="match status" value="1"/>
</dbReference>
<keyword evidence="1" id="KW-0862">Zinc</keyword>
<comment type="similarity">
    <text evidence="1">Belongs to the peptidase M24A family. Methionine aminopeptidase type 1 subfamily.</text>
</comment>
<organism evidence="6 7">
    <name type="scientific">Plasmodium ovale curtisi</name>
    <dbReference type="NCBI Taxonomy" id="864141"/>
    <lineage>
        <taxon>Eukaryota</taxon>
        <taxon>Sar</taxon>
        <taxon>Alveolata</taxon>
        <taxon>Apicomplexa</taxon>
        <taxon>Aconoidasida</taxon>
        <taxon>Haemosporida</taxon>
        <taxon>Plasmodiidae</taxon>
        <taxon>Plasmodium</taxon>
        <taxon>Plasmodium (Plasmodium)</taxon>
    </lineage>
</organism>
<evidence type="ECO:0000313" key="5">
    <source>
        <dbReference type="EMBL" id="SBS87269.1"/>
    </source>
</evidence>
<dbReference type="GO" id="GO:0008270">
    <property type="term" value="F:zinc ion binding"/>
    <property type="evidence" value="ECO:0007669"/>
    <property type="project" value="UniProtKB-KW"/>
</dbReference>
<keyword evidence="1" id="KW-0479">Metal-binding</keyword>
<dbReference type="AlphaFoldDB" id="A0A1A8X1C3"/>